<dbReference type="PANTHER" id="PTHR35307">
    <property type="entry name" value="PROTEIN, PUTATIVE-RELATED"/>
    <property type="match status" value="1"/>
</dbReference>
<proteinExistence type="predicted"/>
<dbReference type="Proteomes" id="UP001152561">
    <property type="component" value="Unassembled WGS sequence"/>
</dbReference>
<reference evidence="2" key="1">
    <citation type="journal article" date="2023" name="Proc. Natl. Acad. Sci. U.S.A.">
        <title>Genomic and structural basis for evolution of tropane alkaloid biosynthesis.</title>
        <authorList>
            <person name="Wanga Y.-J."/>
            <person name="Taina T."/>
            <person name="Yua J.-Y."/>
            <person name="Lia J."/>
            <person name="Xua B."/>
            <person name="Chenc J."/>
            <person name="D'Auriad J.C."/>
            <person name="Huanga J.-P."/>
            <person name="Huanga S.-X."/>
        </authorList>
    </citation>
    <scope>NUCLEOTIDE SEQUENCE [LARGE SCALE GENOMIC DNA]</scope>
    <source>
        <strain evidence="2">cv. KIB-2019</strain>
    </source>
</reference>
<evidence type="ECO:0000313" key="2">
    <source>
        <dbReference type="Proteomes" id="UP001152561"/>
    </source>
</evidence>
<sequence>MSLFDEQLIRKNGYSRQLIEKISVLIADILAACFTNLPRVIVSNCHCNSIEARKRSVRPAGHLLDTTPLPYLTQKCPIECQTVQSLVFSFHNNPQKKTTENSLNGKKSIYHLS</sequence>
<keyword evidence="2" id="KW-1185">Reference proteome</keyword>
<dbReference type="OrthoDB" id="1915303at2759"/>
<evidence type="ECO:0000313" key="1">
    <source>
        <dbReference type="EMBL" id="KAJ8555618.1"/>
    </source>
</evidence>
<name>A0A9Q1RGB2_9SOLA</name>
<dbReference type="PANTHER" id="PTHR35307:SF3">
    <property type="entry name" value="DUF4220 DOMAIN-CONTAINING PROTEIN"/>
    <property type="match status" value="1"/>
</dbReference>
<gene>
    <name evidence="1" type="ORF">K7X08_013114</name>
</gene>
<dbReference type="EMBL" id="JAJAGQ010000008">
    <property type="protein sequence ID" value="KAJ8555618.1"/>
    <property type="molecule type" value="Genomic_DNA"/>
</dbReference>
<accession>A0A9Q1RGB2</accession>
<comment type="caution">
    <text evidence="1">The sequence shown here is derived from an EMBL/GenBank/DDBJ whole genome shotgun (WGS) entry which is preliminary data.</text>
</comment>
<dbReference type="AlphaFoldDB" id="A0A9Q1RGB2"/>
<organism evidence="1 2">
    <name type="scientific">Anisodus acutangulus</name>
    <dbReference type="NCBI Taxonomy" id="402998"/>
    <lineage>
        <taxon>Eukaryota</taxon>
        <taxon>Viridiplantae</taxon>
        <taxon>Streptophyta</taxon>
        <taxon>Embryophyta</taxon>
        <taxon>Tracheophyta</taxon>
        <taxon>Spermatophyta</taxon>
        <taxon>Magnoliopsida</taxon>
        <taxon>eudicotyledons</taxon>
        <taxon>Gunneridae</taxon>
        <taxon>Pentapetalae</taxon>
        <taxon>asterids</taxon>
        <taxon>lamiids</taxon>
        <taxon>Solanales</taxon>
        <taxon>Solanaceae</taxon>
        <taxon>Solanoideae</taxon>
        <taxon>Hyoscyameae</taxon>
        <taxon>Anisodus</taxon>
    </lineage>
</organism>
<protein>
    <submittedName>
        <fullName evidence="1">Uncharacterized protein</fullName>
    </submittedName>
</protein>